<dbReference type="PANTHER" id="PTHR43142">
    <property type="entry name" value="CARBOXYLIC ESTER HYDROLASE"/>
    <property type="match status" value="1"/>
</dbReference>
<evidence type="ECO:0000256" key="3">
    <source>
        <dbReference type="ARBA" id="ARBA00022801"/>
    </source>
</evidence>
<evidence type="ECO:0000256" key="4">
    <source>
        <dbReference type="ARBA" id="ARBA00023157"/>
    </source>
</evidence>
<dbReference type="AlphaFoldDB" id="A0ABD2WEP5"/>
<dbReference type="PROSITE" id="PS00122">
    <property type="entry name" value="CARBOXYLESTERASE_B_1"/>
    <property type="match status" value="1"/>
</dbReference>
<protein>
    <recommendedName>
        <fullName evidence="6">Carboxylic ester hydrolase</fullName>
        <ecNumber evidence="6">3.1.1.-</ecNumber>
    </recommendedName>
</protein>
<dbReference type="PANTHER" id="PTHR43142:SF1">
    <property type="entry name" value="CARBOXYLIC ESTER HYDROLASE"/>
    <property type="match status" value="1"/>
</dbReference>
<evidence type="ECO:0000256" key="6">
    <source>
        <dbReference type="RuleBase" id="RU361235"/>
    </source>
</evidence>
<keyword evidence="5" id="KW-0325">Glycoprotein</keyword>
<organism evidence="8 9">
    <name type="scientific">Trichogramma kaykai</name>
    <dbReference type="NCBI Taxonomy" id="54128"/>
    <lineage>
        <taxon>Eukaryota</taxon>
        <taxon>Metazoa</taxon>
        <taxon>Ecdysozoa</taxon>
        <taxon>Arthropoda</taxon>
        <taxon>Hexapoda</taxon>
        <taxon>Insecta</taxon>
        <taxon>Pterygota</taxon>
        <taxon>Neoptera</taxon>
        <taxon>Endopterygota</taxon>
        <taxon>Hymenoptera</taxon>
        <taxon>Apocrita</taxon>
        <taxon>Proctotrupomorpha</taxon>
        <taxon>Chalcidoidea</taxon>
        <taxon>Trichogrammatidae</taxon>
        <taxon>Trichogramma</taxon>
    </lineage>
</organism>
<proteinExistence type="inferred from homology"/>
<dbReference type="InterPro" id="IPR002018">
    <property type="entry name" value="CarbesteraseB"/>
</dbReference>
<evidence type="ECO:0000256" key="1">
    <source>
        <dbReference type="ARBA" id="ARBA00005964"/>
    </source>
</evidence>
<dbReference type="EC" id="3.1.1.-" evidence="6"/>
<keyword evidence="4" id="KW-1015">Disulfide bond</keyword>
<comment type="similarity">
    <text evidence="1 6">Belongs to the type-B carboxylesterase/lipase family.</text>
</comment>
<feature type="domain" description="Carboxylesterase type B" evidence="7">
    <location>
        <begin position="17"/>
        <end position="416"/>
    </location>
</feature>
<accession>A0ABD2WEP5</accession>
<dbReference type="Proteomes" id="UP001627154">
    <property type="component" value="Unassembled WGS sequence"/>
</dbReference>
<evidence type="ECO:0000256" key="2">
    <source>
        <dbReference type="ARBA" id="ARBA00022487"/>
    </source>
</evidence>
<gene>
    <name evidence="8" type="ORF">TKK_013812</name>
</gene>
<keyword evidence="3 6" id="KW-0378">Hydrolase</keyword>
<evidence type="ECO:0000313" key="9">
    <source>
        <dbReference type="Proteomes" id="UP001627154"/>
    </source>
</evidence>
<keyword evidence="2" id="KW-0719">Serine esterase</keyword>
<reference evidence="8 9" key="1">
    <citation type="journal article" date="2024" name="bioRxiv">
        <title>A reference genome for Trichogramma kaykai: A tiny desert-dwelling parasitoid wasp with competing sex-ratio distorters.</title>
        <authorList>
            <person name="Culotta J."/>
            <person name="Lindsey A.R."/>
        </authorList>
    </citation>
    <scope>NUCLEOTIDE SEQUENCE [LARGE SCALE GENOMIC DNA]</scope>
    <source>
        <strain evidence="8 9">KSX58</strain>
    </source>
</reference>
<dbReference type="GO" id="GO:0052689">
    <property type="term" value="F:carboxylic ester hydrolase activity"/>
    <property type="evidence" value="ECO:0007669"/>
    <property type="project" value="UniProtKB-KW"/>
</dbReference>
<evidence type="ECO:0000259" key="7">
    <source>
        <dbReference type="Pfam" id="PF00135"/>
    </source>
</evidence>
<dbReference type="Pfam" id="PF00135">
    <property type="entry name" value="COesterase"/>
    <property type="match status" value="1"/>
</dbReference>
<dbReference type="SUPFAM" id="SSF53474">
    <property type="entry name" value="alpha/beta-Hydrolases"/>
    <property type="match status" value="1"/>
</dbReference>
<keyword evidence="9" id="KW-1185">Reference proteome</keyword>
<evidence type="ECO:0000256" key="5">
    <source>
        <dbReference type="ARBA" id="ARBA00023180"/>
    </source>
</evidence>
<dbReference type="EMBL" id="JBJJXI010000109">
    <property type="protein sequence ID" value="KAL3391486.1"/>
    <property type="molecule type" value="Genomic_DNA"/>
</dbReference>
<dbReference type="InterPro" id="IPR019826">
    <property type="entry name" value="Carboxylesterase_B_AS"/>
</dbReference>
<comment type="caution">
    <text evidence="8">The sequence shown here is derived from an EMBL/GenBank/DDBJ whole genome shotgun (WGS) entry which is preliminary data.</text>
</comment>
<name>A0ABD2WEP5_9HYME</name>
<sequence>MRDWFVAYKTLFGDNVNHSKAVMVYIYGGAYQTGYANTEQYGPDYLMENDVIMVSFNYRLGALGFLNLNHENATGNAALKDQNLVLRWVKKNIAAFGGNPNRVTLFGHSSGAVSVDLHVLSEMSAGLFSRSISMSGSPFCFYWGFESNAEAEFQALILVKSLGIVTRNKSRMLERLYDVPAKEILKNMLALNYLGYRPTVERTKPATGERFLKRCPLDYYLSGKYNRMPHIMGLTSLEMISYPRGIIFFLLKNLLKNTLNITFGIESNIFKDIEKLSKERVSERPRKIFNELLTITSEYIYDIGIDTKQRLMAKKNGYPIYYYKFIQSSGIFQRGNNIFNLTGVGHAEDLPFLFHIPVAELAFNDSNTNVMIDRFTRLITNFAKYDNPTPPSAEQTDIPWPDSGPQGKHMVLSPNPKIVAARPLSKRAAALEKLLRARYGTAFLNGCKT</sequence>
<evidence type="ECO:0000313" key="8">
    <source>
        <dbReference type="EMBL" id="KAL3391486.1"/>
    </source>
</evidence>
<dbReference type="InterPro" id="IPR029058">
    <property type="entry name" value="AB_hydrolase_fold"/>
</dbReference>
<dbReference type="Gene3D" id="3.40.50.1820">
    <property type="entry name" value="alpha/beta hydrolase"/>
    <property type="match status" value="1"/>
</dbReference>